<sequence length="1081" mass="120680">MATLGSLEQWRLLEGVCPLFECGIPWTSRTKRPVDELVIKNTATLFKTGLRNLRLVGRPDGFIPEDKRLDVDYQIDSLLFQLETLLQSSVKVASEGLEKCSDDESEDTIYTGDVATRYPKLVALHKYVDHHRTTISTMDPSQLVCLDQDAVKFKKVYYGITVCLKTIEGVNNQDSRDLASPAQQSRARAGVSQLSSSFQTHSRRLFGSLVGHISPCVSRGARHEAMLQLKYLEHRGDPIQSPELSLLLALCPDQGLWQQTQCSELQDQEEDEDCIEEVRVGHLCSHAKIAHDNNQIFRIQLGVDRVLDASDDAYRPDNPGATPIVSLSDLVAKGLFKDQSKVFPDDKRVLAYTLGHALLNLYESDWLQRLWTLENIFLPFVADTNMVYNIHQPYIVCSLSMERPALGTLDALHKYPLILSFAKLLWEIETGEQVHQQTWRKYKNGQPSLWWTLKGYFKTDAKLRVIGGYRKAIEACLDFSARFERERNRNSTTTVQHAILKYIVHELETEVYLDERNERWGKCNIGLPAAYAISTRVSGDRDKASSLDMSPGRAASPTGTAASFRQNPPRTSRVVAVPVKHGAITKPIQDTAAGLGITRPSTRGSPSNKLPASRRPPLRPNHTAHKPPLPARGVSDNQKTTQKHRKQSRVVQRTHGNNRSTLPSPPLPGRSVSPIPVHGRSSESEDDGKQDSPSRNTNNKVIKVKSGFGHTRLFSCTDASVQISAETFDYLNKTVDEYWQHWEKDKAIKVAILDTGIDIEHADFKRARTKTFTGPQRNIPNPPEGETAQKARIIACNNFCPGQEETDVSDVDGHGTQVAGIILRLAPHAQLYIARICAGDANRGLPPEKQVSMERKIYDTPQPEIVERAIEWALEIGVDIINMSLGFRNCPETKLKGVRRALEKAQEQKVVVFAATSNEGLHEPVAWPACDRQYALGIHSCGDSGRKASDFNALPSIHGENFMVVGENILSQWPTDKGGGFRVATGTSFAAPVASAIGVLILQFTRQKLCKLHHQSVGKLIRLEDLWTNVGMMKVLRAISTLVDDEFWSISPKLFWRDALPSGRDKIQQAWDVIEVALQVS</sequence>
<reference evidence="10" key="1">
    <citation type="journal article" date="2023" name="Mol. Phylogenet. Evol.">
        <title>Genome-scale phylogeny and comparative genomics of the fungal order Sordariales.</title>
        <authorList>
            <person name="Hensen N."/>
            <person name="Bonometti L."/>
            <person name="Westerberg I."/>
            <person name="Brannstrom I.O."/>
            <person name="Guillou S."/>
            <person name="Cros-Aarteil S."/>
            <person name="Calhoun S."/>
            <person name="Haridas S."/>
            <person name="Kuo A."/>
            <person name="Mondo S."/>
            <person name="Pangilinan J."/>
            <person name="Riley R."/>
            <person name="LaButti K."/>
            <person name="Andreopoulos B."/>
            <person name="Lipzen A."/>
            <person name="Chen C."/>
            <person name="Yan M."/>
            <person name="Daum C."/>
            <person name="Ng V."/>
            <person name="Clum A."/>
            <person name="Steindorff A."/>
            <person name="Ohm R.A."/>
            <person name="Martin F."/>
            <person name="Silar P."/>
            <person name="Natvig D.O."/>
            <person name="Lalanne C."/>
            <person name="Gautier V."/>
            <person name="Ament-Velasquez S.L."/>
            <person name="Kruys A."/>
            <person name="Hutchinson M.I."/>
            <person name="Powell A.J."/>
            <person name="Barry K."/>
            <person name="Miller A.N."/>
            <person name="Grigoriev I.V."/>
            <person name="Debuchy R."/>
            <person name="Gladieux P."/>
            <person name="Hiltunen Thoren M."/>
            <person name="Johannesson H."/>
        </authorList>
    </citation>
    <scope>NUCLEOTIDE SEQUENCE</scope>
    <source>
        <strain evidence="10">PSN293</strain>
    </source>
</reference>
<accession>A0AAN6XTW6</accession>
<comment type="caution">
    <text evidence="10">The sequence shown here is derived from an EMBL/GenBank/DDBJ whole genome shotgun (WGS) entry which is preliminary data.</text>
</comment>
<evidence type="ECO:0000256" key="6">
    <source>
        <dbReference type="RuleBase" id="RU003355"/>
    </source>
</evidence>
<dbReference type="SUPFAM" id="SSF52743">
    <property type="entry name" value="Subtilisin-like"/>
    <property type="match status" value="1"/>
</dbReference>
<evidence type="ECO:0000256" key="3">
    <source>
        <dbReference type="ARBA" id="ARBA00022801"/>
    </source>
</evidence>
<dbReference type="EMBL" id="MU858391">
    <property type="protein sequence ID" value="KAK4206533.1"/>
    <property type="molecule type" value="Genomic_DNA"/>
</dbReference>
<gene>
    <name evidence="10" type="ORF">QBC37DRAFT_434803</name>
</gene>
<keyword evidence="11" id="KW-1185">Reference proteome</keyword>
<dbReference type="PRINTS" id="PR00723">
    <property type="entry name" value="SUBTILISIN"/>
</dbReference>
<comment type="similarity">
    <text evidence="1 5 6">Belongs to the peptidase S8 family.</text>
</comment>
<dbReference type="InterPro" id="IPR023828">
    <property type="entry name" value="Peptidase_S8_Ser-AS"/>
</dbReference>
<proteinExistence type="inferred from homology"/>
<feature type="region of interest" description="Disordered" evidence="7">
    <location>
        <begin position="587"/>
        <end position="703"/>
    </location>
</feature>
<keyword evidence="2 5" id="KW-0645">Protease</keyword>
<dbReference type="PANTHER" id="PTHR43399">
    <property type="entry name" value="SUBTILISIN-RELATED"/>
    <property type="match status" value="1"/>
</dbReference>
<keyword evidence="4 5" id="KW-0720">Serine protease</keyword>
<evidence type="ECO:0000256" key="1">
    <source>
        <dbReference type="ARBA" id="ARBA00011073"/>
    </source>
</evidence>
<evidence type="ECO:0000256" key="2">
    <source>
        <dbReference type="ARBA" id="ARBA00022670"/>
    </source>
</evidence>
<dbReference type="InterPro" id="IPR015500">
    <property type="entry name" value="Peptidase_S8_subtilisin-rel"/>
</dbReference>
<feature type="compositionally biased region" description="Polar residues" evidence="7">
    <location>
        <begin position="557"/>
        <end position="570"/>
    </location>
</feature>
<dbReference type="InterPro" id="IPR051048">
    <property type="entry name" value="Peptidase_S8/S53_subtilisin"/>
</dbReference>
<dbReference type="InterPro" id="IPR023827">
    <property type="entry name" value="Peptidase_S8_Asp-AS"/>
</dbReference>
<feature type="compositionally biased region" description="Polar residues" evidence="7">
    <location>
        <begin position="599"/>
        <end position="610"/>
    </location>
</feature>
<evidence type="ECO:0000313" key="11">
    <source>
        <dbReference type="Proteomes" id="UP001301769"/>
    </source>
</evidence>
<evidence type="ECO:0008006" key="12">
    <source>
        <dbReference type="Google" id="ProtNLM"/>
    </source>
</evidence>
<feature type="domain" description="Peptidase S8/S53" evidence="8">
    <location>
        <begin position="746"/>
        <end position="1004"/>
    </location>
</feature>
<feature type="domain" description="DUF7580" evidence="9">
    <location>
        <begin position="194"/>
        <end position="511"/>
    </location>
</feature>
<dbReference type="PROSITE" id="PS51892">
    <property type="entry name" value="SUBTILASE"/>
    <property type="match status" value="1"/>
</dbReference>
<dbReference type="GO" id="GO:0006508">
    <property type="term" value="P:proteolysis"/>
    <property type="evidence" value="ECO:0007669"/>
    <property type="project" value="UniProtKB-KW"/>
</dbReference>
<keyword evidence="3 5" id="KW-0378">Hydrolase</keyword>
<feature type="active site" description="Charge relay system" evidence="5">
    <location>
        <position position="814"/>
    </location>
</feature>
<evidence type="ECO:0000313" key="10">
    <source>
        <dbReference type="EMBL" id="KAK4206533.1"/>
    </source>
</evidence>
<feature type="region of interest" description="Disordered" evidence="7">
    <location>
        <begin position="541"/>
        <end position="573"/>
    </location>
</feature>
<evidence type="ECO:0000259" key="9">
    <source>
        <dbReference type="Pfam" id="PF24476"/>
    </source>
</evidence>
<evidence type="ECO:0000256" key="5">
    <source>
        <dbReference type="PROSITE-ProRule" id="PRU01240"/>
    </source>
</evidence>
<feature type="compositionally biased region" description="Basic and acidic residues" evidence="7">
    <location>
        <begin position="680"/>
        <end position="692"/>
    </location>
</feature>
<dbReference type="CDD" id="cd00306">
    <property type="entry name" value="Peptidases_S8_S53"/>
    <property type="match status" value="1"/>
</dbReference>
<feature type="compositionally biased region" description="Polar residues" evidence="7">
    <location>
        <begin position="649"/>
        <end position="662"/>
    </location>
</feature>
<organism evidence="10 11">
    <name type="scientific">Rhypophila decipiens</name>
    <dbReference type="NCBI Taxonomy" id="261697"/>
    <lineage>
        <taxon>Eukaryota</taxon>
        <taxon>Fungi</taxon>
        <taxon>Dikarya</taxon>
        <taxon>Ascomycota</taxon>
        <taxon>Pezizomycotina</taxon>
        <taxon>Sordariomycetes</taxon>
        <taxon>Sordariomycetidae</taxon>
        <taxon>Sordariales</taxon>
        <taxon>Naviculisporaceae</taxon>
        <taxon>Rhypophila</taxon>
    </lineage>
</organism>
<dbReference type="InterPro" id="IPR000209">
    <property type="entry name" value="Peptidase_S8/S53_dom"/>
</dbReference>
<feature type="active site" description="Charge relay system" evidence="5">
    <location>
        <position position="988"/>
    </location>
</feature>
<feature type="active site" description="Charge relay system" evidence="5">
    <location>
        <position position="754"/>
    </location>
</feature>
<dbReference type="InterPro" id="IPR056002">
    <property type="entry name" value="DUF7580"/>
</dbReference>
<dbReference type="PROSITE" id="PS00138">
    <property type="entry name" value="SUBTILASE_SER"/>
    <property type="match status" value="1"/>
</dbReference>
<evidence type="ECO:0000256" key="4">
    <source>
        <dbReference type="ARBA" id="ARBA00022825"/>
    </source>
</evidence>
<dbReference type="GO" id="GO:0004252">
    <property type="term" value="F:serine-type endopeptidase activity"/>
    <property type="evidence" value="ECO:0007669"/>
    <property type="project" value="UniProtKB-UniRule"/>
</dbReference>
<dbReference type="Pfam" id="PF00082">
    <property type="entry name" value="Peptidase_S8"/>
    <property type="match status" value="1"/>
</dbReference>
<dbReference type="PANTHER" id="PTHR43399:SF4">
    <property type="entry name" value="CELL WALL-ASSOCIATED PROTEASE"/>
    <property type="match status" value="1"/>
</dbReference>
<evidence type="ECO:0000259" key="8">
    <source>
        <dbReference type="Pfam" id="PF00082"/>
    </source>
</evidence>
<dbReference type="Gene3D" id="3.40.50.200">
    <property type="entry name" value="Peptidase S8/S53 domain"/>
    <property type="match status" value="1"/>
</dbReference>
<evidence type="ECO:0000256" key="7">
    <source>
        <dbReference type="SAM" id="MobiDB-lite"/>
    </source>
</evidence>
<dbReference type="PROSITE" id="PS00136">
    <property type="entry name" value="SUBTILASE_ASP"/>
    <property type="match status" value="1"/>
</dbReference>
<dbReference type="AlphaFoldDB" id="A0AAN6XTW6"/>
<name>A0AAN6XTW6_9PEZI</name>
<dbReference type="Pfam" id="PF24476">
    <property type="entry name" value="DUF7580"/>
    <property type="match status" value="1"/>
</dbReference>
<dbReference type="InterPro" id="IPR036852">
    <property type="entry name" value="Peptidase_S8/S53_dom_sf"/>
</dbReference>
<dbReference type="Proteomes" id="UP001301769">
    <property type="component" value="Unassembled WGS sequence"/>
</dbReference>
<protein>
    <recommendedName>
        <fullName evidence="12">Peptidase S8/S53 domain-containing protein</fullName>
    </recommendedName>
</protein>
<reference evidence="10" key="2">
    <citation type="submission" date="2023-05" db="EMBL/GenBank/DDBJ databases">
        <authorList>
            <consortium name="Lawrence Berkeley National Laboratory"/>
            <person name="Steindorff A."/>
            <person name="Hensen N."/>
            <person name="Bonometti L."/>
            <person name="Westerberg I."/>
            <person name="Brannstrom I.O."/>
            <person name="Guillou S."/>
            <person name="Cros-Aarteil S."/>
            <person name="Calhoun S."/>
            <person name="Haridas S."/>
            <person name="Kuo A."/>
            <person name="Mondo S."/>
            <person name="Pangilinan J."/>
            <person name="Riley R."/>
            <person name="Labutti K."/>
            <person name="Andreopoulos B."/>
            <person name="Lipzen A."/>
            <person name="Chen C."/>
            <person name="Yanf M."/>
            <person name="Daum C."/>
            <person name="Ng V."/>
            <person name="Clum A."/>
            <person name="Ohm R."/>
            <person name="Martin F."/>
            <person name="Silar P."/>
            <person name="Natvig D."/>
            <person name="Lalanne C."/>
            <person name="Gautier V."/>
            <person name="Ament-Velasquez S.L."/>
            <person name="Kruys A."/>
            <person name="Hutchinson M.I."/>
            <person name="Powell A.J."/>
            <person name="Barry K."/>
            <person name="Miller A.N."/>
            <person name="Grigoriev I.V."/>
            <person name="Debuchy R."/>
            <person name="Gladieux P."/>
            <person name="Thoren M.H."/>
            <person name="Johannesson H."/>
        </authorList>
    </citation>
    <scope>NUCLEOTIDE SEQUENCE</scope>
    <source>
        <strain evidence="10">PSN293</strain>
    </source>
</reference>